<sequence length="353" mass="39451">MTSTNQSAAPVLYSHPRDSTDDHRSLVNVVGWFLLVVVIMIILTRLGSRWAKLRSLGLDDVFIIISTVFAISQTVTVSIGVGNGLGHINADVTEEQRERQQKSIFAFTVLFIMGQFFAKLSIIAFIVAITPHQTHRKMAFWLVAVICLWMVSSILGFAFQCELPETWKFENRQCVNRKAFYTFVEVFNILIDNALALFPSAIIYGLQLQLKPKVITISFFMSRILVVVASIAQLITIYSRTEDPFLSWTFALLVIIIQTLGIITACGPYLKPFLESMNSGMIGNHDIQRRLGSTLDNSYGSSGSHGLKKYGKFGESLITDSSKSGTVNELSQSSRARIIRQTTTYRVSSEIVQ</sequence>
<feature type="region of interest" description="Disordered" evidence="1">
    <location>
        <begin position="1"/>
        <end position="21"/>
    </location>
</feature>
<evidence type="ECO:0000256" key="2">
    <source>
        <dbReference type="SAM" id="Phobius"/>
    </source>
</evidence>
<proteinExistence type="predicted"/>
<protein>
    <recommendedName>
        <fullName evidence="3">Rhodopsin domain-containing protein</fullName>
    </recommendedName>
</protein>
<keyword evidence="2" id="KW-1133">Transmembrane helix</keyword>
<reference evidence="4 5" key="1">
    <citation type="journal article" date="2016" name="Nat. Commun.">
        <title>Ectomycorrhizal ecology is imprinted in the genome of the dominant symbiotic fungus Cenococcum geophilum.</title>
        <authorList>
            <consortium name="DOE Joint Genome Institute"/>
            <person name="Peter M."/>
            <person name="Kohler A."/>
            <person name="Ohm R.A."/>
            <person name="Kuo A."/>
            <person name="Krutzmann J."/>
            <person name="Morin E."/>
            <person name="Arend M."/>
            <person name="Barry K.W."/>
            <person name="Binder M."/>
            <person name="Choi C."/>
            <person name="Clum A."/>
            <person name="Copeland A."/>
            <person name="Grisel N."/>
            <person name="Haridas S."/>
            <person name="Kipfer T."/>
            <person name="LaButti K."/>
            <person name="Lindquist E."/>
            <person name="Lipzen A."/>
            <person name="Maire R."/>
            <person name="Meier B."/>
            <person name="Mihaltcheva S."/>
            <person name="Molinier V."/>
            <person name="Murat C."/>
            <person name="Poggeler S."/>
            <person name="Quandt C.A."/>
            <person name="Sperisen C."/>
            <person name="Tritt A."/>
            <person name="Tisserant E."/>
            <person name="Crous P.W."/>
            <person name="Henrissat B."/>
            <person name="Nehls U."/>
            <person name="Egli S."/>
            <person name="Spatafora J.W."/>
            <person name="Grigoriev I.V."/>
            <person name="Martin F.M."/>
        </authorList>
    </citation>
    <scope>NUCLEOTIDE SEQUENCE [LARGE SCALE GENOMIC DNA]</scope>
    <source>
        <strain evidence="4 5">CBS 459.81</strain>
    </source>
</reference>
<dbReference type="Pfam" id="PF20684">
    <property type="entry name" value="Fung_rhodopsin"/>
    <property type="match status" value="1"/>
</dbReference>
<feature type="transmembrane region" description="Helical" evidence="2">
    <location>
        <begin position="104"/>
        <end position="127"/>
    </location>
</feature>
<feature type="transmembrane region" description="Helical" evidence="2">
    <location>
        <begin position="29"/>
        <end position="48"/>
    </location>
</feature>
<feature type="transmembrane region" description="Helical" evidence="2">
    <location>
        <begin position="139"/>
        <end position="159"/>
    </location>
</feature>
<dbReference type="PANTHER" id="PTHR38794:SF1">
    <property type="entry name" value="INTEGRAL MEMBRANE PROTEIN"/>
    <property type="match status" value="1"/>
</dbReference>
<keyword evidence="2" id="KW-0812">Transmembrane</keyword>
<name>A0A8E2JGA7_9PEZI</name>
<keyword evidence="2" id="KW-0472">Membrane</keyword>
<feature type="transmembrane region" description="Helical" evidence="2">
    <location>
        <begin position="245"/>
        <end position="270"/>
    </location>
</feature>
<dbReference type="EMBL" id="KV744921">
    <property type="protein sequence ID" value="OCK81438.1"/>
    <property type="molecule type" value="Genomic_DNA"/>
</dbReference>
<dbReference type="OrthoDB" id="3918601at2759"/>
<dbReference type="Proteomes" id="UP000250266">
    <property type="component" value="Unassembled WGS sequence"/>
</dbReference>
<evidence type="ECO:0000259" key="3">
    <source>
        <dbReference type="Pfam" id="PF20684"/>
    </source>
</evidence>
<accession>A0A8E2JGA7</accession>
<evidence type="ECO:0000256" key="1">
    <source>
        <dbReference type="SAM" id="MobiDB-lite"/>
    </source>
</evidence>
<evidence type="ECO:0000313" key="4">
    <source>
        <dbReference type="EMBL" id="OCK81438.1"/>
    </source>
</evidence>
<feature type="transmembrane region" description="Helical" evidence="2">
    <location>
        <begin position="179"/>
        <end position="206"/>
    </location>
</feature>
<dbReference type="PANTHER" id="PTHR38794">
    <property type="entry name" value="INTEGRAL MEMBRANE PROTEIN"/>
    <property type="match status" value="1"/>
</dbReference>
<organism evidence="4 5">
    <name type="scientific">Lepidopterella palustris CBS 459.81</name>
    <dbReference type="NCBI Taxonomy" id="1314670"/>
    <lineage>
        <taxon>Eukaryota</taxon>
        <taxon>Fungi</taxon>
        <taxon>Dikarya</taxon>
        <taxon>Ascomycota</taxon>
        <taxon>Pezizomycotina</taxon>
        <taxon>Dothideomycetes</taxon>
        <taxon>Pleosporomycetidae</taxon>
        <taxon>Mytilinidiales</taxon>
        <taxon>Argynnaceae</taxon>
        <taxon>Lepidopterella</taxon>
    </lineage>
</organism>
<feature type="domain" description="Rhodopsin" evidence="3">
    <location>
        <begin position="45"/>
        <end position="275"/>
    </location>
</feature>
<evidence type="ECO:0000313" key="5">
    <source>
        <dbReference type="Proteomes" id="UP000250266"/>
    </source>
</evidence>
<feature type="transmembrane region" description="Helical" evidence="2">
    <location>
        <begin position="60"/>
        <end position="84"/>
    </location>
</feature>
<gene>
    <name evidence="4" type="ORF">K432DRAFT_434145</name>
</gene>
<dbReference type="AlphaFoldDB" id="A0A8E2JGA7"/>
<dbReference type="InterPro" id="IPR049326">
    <property type="entry name" value="Rhodopsin_dom_fungi"/>
</dbReference>
<feature type="transmembrane region" description="Helical" evidence="2">
    <location>
        <begin position="218"/>
        <end position="239"/>
    </location>
</feature>
<keyword evidence="5" id="KW-1185">Reference proteome</keyword>